<dbReference type="PANTHER" id="PTHR42879">
    <property type="entry name" value="3-OXOACYL-(ACYL-CARRIER-PROTEIN) REDUCTASE"/>
    <property type="match status" value="1"/>
</dbReference>
<organism evidence="3 4">
    <name type="scientific">Micromonospora cathayae</name>
    <dbReference type="NCBI Taxonomy" id="3028804"/>
    <lineage>
        <taxon>Bacteria</taxon>
        <taxon>Bacillati</taxon>
        <taxon>Actinomycetota</taxon>
        <taxon>Actinomycetes</taxon>
        <taxon>Micromonosporales</taxon>
        <taxon>Micromonosporaceae</taxon>
        <taxon>Micromonospora</taxon>
    </lineage>
</organism>
<evidence type="ECO:0000256" key="1">
    <source>
        <dbReference type="ARBA" id="ARBA00006484"/>
    </source>
</evidence>
<protein>
    <submittedName>
        <fullName evidence="3">SDR family oxidoreductase</fullName>
    </submittedName>
</protein>
<dbReference type="Pfam" id="PF13561">
    <property type="entry name" value="adh_short_C2"/>
    <property type="match status" value="1"/>
</dbReference>
<dbReference type="PRINTS" id="PR00081">
    <property type="entry name" value="GDHRDH"/>
</dbReference>
<dbReference type="PRINTS" id="PR00080">
    <property type="entry name" value="SDRFAMILY"/>
</dbReference>
<dbReference type="Proteomes" id="UP001219605">
    <property type="component" value="Chromosome"/>
</dbReference>
<reference evidence="3 4" key="1">
    <citation type="submission" date="2023-02" db="EMBL/GenBank/DDBJ databases">
        <authorList>
            <person name="Mo P."/>
        </authorList>
    </citation>
    <scope>NUCLEOTIDE SEQUENCE [LARGE SCALE GENOMIC DNA]</scope>
    <source>
        <strain evidence="3 4">HUAS 3</strain>
    </source>
</reference>
<dbReference type="InterPro" id="IPR020904">
    <property type="entry name" value="Sc_DH/Rdtase_CS"/>
</dbReference>
<sequence>MGQDRSLDGVTALVTGAARGVGRAVCQRLAGLGARVVGTDVLPVGDDVGCAVTVRADLADPDDCAKVVEAGQGATVVVNSAGLLRPQALEDISVADFDHVMAVNLRATFLVCQAFAPVMAAGGWGRIVNFSSVNAHTGGTTSAPYAAAKAGVLGLTRALAKQYARQGVTVNAIAPAAVDTELNAFLTPEGRAQVEAAVPVGRFSTPEEFAGVVAFLVGDSAGFITGQTIDVNGGWIMR</sequence>
<dbReference type="PANTHER" id="PTHR42879:SF2">
    <property type="entry name" value="3-OXOACYL-[ACYL-CARRIER-PROTEIN] REDUCTASE FABG"/>
    <property type="match status" value="1"/>
</dbReference>
<dbReference type="InterPro" id="IPR057326">
    <property type="entry name" value="KR_dom"/>
</dbReference>
<keyword evidence="4" id="KW-1185">Reference proteome</keyword>
<dbReference type="Gene3D" id="3.40.50.720">
    <property type="entry name" value="NAD(P)-binding Rossmann-like Domain"/>
    <property type="match status" value="1"/>
</dbReference>
<dbReference type="EMBL" id="CP118615">
    <property type="protein sequence ID" value="WDZ83795.1"/>
    <property type="molecule type" value="Genomic_DNA"/>
</dbReference>
<evidence type="ECO:0000259" key="2">
    <source>
        <dbReference type="SMART" id="SM00822"/>
    </source>
</evidence>
<dbReference type="InterPro" id="IPR002347">
    <property type="entry name" value="SDR_fam"/>
</dbReference>
<gene>
    <name evidence="3" type="ORF">PVK37_25530</name>
</gene>
<dbReference type="SMART" id="SM00822">
    <property type="entry name" value="PKS_KR"/>
    <property type="match status" value="1"/>
</dbReference>
<comment type="similarity">
    <text evidence="1">Belongs to the short-chain dehydrogenases/reductases (SDR) family.</text>
</comment>
<feature type="domain" description="Ketoreductase" evidence="2">
    <location>
        <begin position="10"/>
        <end position="176"/>
    </location>
</feature>
<accession>A0ABY7ZLC4</accession>
<name>A0ABY7ZLC4_9ACTN</name>
<proteinExistence type="inferred from homology"/>
<dbReference type="PROSITE" id="PS00061">
    <property type="entry name" value="ADH_SHORT"/>
    <property type="match status" value="1"/>
</dbReference>
<evidence type="ECO:0000313" key="3">
    <source>
        <dbReference type="EMBL" id="WDZ83795.1"/>
    </source>
</evidence>
<dbReference type="SUPFAM" id="SSF51735">
    <property type="entry name" value="NAD(P)-binding Rossmann-fold domains"/>
    <property type="match status" value="1"/>
</dbReference>
<evidence type="ECO:0000313" key="4">
    <source>
        <dbReference type="Proteomes" id="UP001219605"/>
    </source>
</evidence>
<dbReference type="RefSeq" id="WP_275030353.1">
    <property type="nucleotide sequence ID" value="NZ_CP118615.1"/>
</dbReference>
<dbReference type="InterPro" id="IPR050259">
    <property type="entry name" value="SDR"/>
</dbReference>
<dbReference type="InterPro" id="IPR036291">
    <property type="entry name" value="NAD(P)-bd_dom_sf"/>
</dbReference>